<dbReference type="EMBL" id="FOAT01000014">
    <property type="protein sequence ID" value="SEL21079.1"/>
    <property type="molecule type" value="Genomic_DNA"/>
</dbReference>
<dbReference type="GO" id="GO:0031176">
    <property type="term" value="F:endo-1,4-beta-xylanase activity"/>
    <property type="evidence" value="ECO:0007669"/>
    <property type="project" value="UniProtKB-EC"/>
</dbReference>
<evidence type="ECO:0000313" key="13">
    <source>
        <dbReference type="EMBL" id="SEL21079.1"/>
    </source>
</evidence>
<evidence type="ECO:0000259" key="12">
    <source>
        <dbReference type="PROSITE" id="PS51761"/>
    </source>
</evidence>
<evidence type="ECO:0000256" key="8">
    <source>
        <dbReference type="ARBA" id="ARBA00023326"/>
    </source>
</evidence>
<dbReference type="InterPro" id="IPR033123">
    <property type="entry name" value="GH11_dom"/>
</dbReference>
<evidence type="ECO:0000256" key="3">
    <source>
        <dbReference type="ARBA" id="ARBA00012590"/>
    </source>
</evidence>
<comment type="catalytic activity">
    <reaction evidence="1 10">
        <text>Endohydrolysis of (1-&gt;4)-beta-D-xylosidic linkages in xylans.</text>
        <dbReference type="EC" id="3.2.1.8"/>
    </reaction>
</comment>
<dbReference type="InterPro" id="IPR013320">
    <property type="entry name" value="ConA-like_dom_sf"/>
</dbReference>
<dbReference type="Proteomes" id="UP000186015">
    <property type="component" value="Unassembled WGS sequence"/>
</dbReference>
<dbReference type="EC" id="3.2.1.8" evidence="3 10"/>
<comment type="pathway">
    <text evidence="2 10">Glycan degradation; xylan degradation.</text>
</comment>
<dbReference type="InterPro" id="IPR013319">
    <property type="entry name" value="GH11/12"/>
</dbReference>
<name>A0A1H7NCR8_RUMAL</name>
<dbReference type="PANTHER" id="PTHR46828:SF2">
    <property type="entry name" value="ENDO-1,4-BETA-XYLANASE A-RELATED"/>
    <property type="match status" value="1"/>
</dbReference>
<dbReference type="PROSITE" id="PS00776">
    <property type="entry name" value="GH11_1"/>
    <property type="match status" value="1"/>
</dbReference>
<keyword evidence="8 10" id="KW-0624">Polysaccharide degradation</keyword>
<sequence>MKKSVSKRITSAFVAGVLMVSPIISSVTASAAKVLTTSPSHTQEVGWYNDYHHEIWQADTPNSSTMTLHDNDGGFSTSWKCGPNGSRGNFLARRGLYWGLNNPKTYKDYGDFYCDYDCNWQAGSSGNSRICIYGWAQNPLVEYYIIEDWKNWSPAQDSSAQYKGSVNIDGSEYKIYT</sequence>
<comment type="similarity">
    <text evidence="9 10">Belongs to the glycosyl hydrolase 11 (cellulase G) family.</text>
</comment>
<dbReference type="RefSeq" id="WP_170844309.1">
    <property type="nucleotide sequence ID" value="NZ_FOAT01000014.1"/>
</dbReference>
<gene>
    <name evidence="13" type="ORF">SAMN05216469_11488</name>
</gene>
<comment type="caution">
    <text evidence="9">Lacks conserved residue(s) required for the propagation of feature annotation.</text>
</comment>
<feature type="non-terminal residue" evidence="13">
    <location>
        <position position="177"/>
    </location>
</feature>
<evidence type="ECO:0000256" key="4">
    <source>
        <dbReference type="ARBA" id="ARBA00022651"/>
    </source>
</evidence>
<feature type="signal peptide" evidence="11">
    <location>
        <begin position="1"/>
        <end position="31"/>
    </location>
</feature>
<evidence type="ECO:0000256" key="6">
    <source>
        <dbReference type="ARBA" id="ARBA00023277"/>
    </source>
</evidence>
<evidence type="ECO:0000256" key="7">
    <source>
        <dbReference type="ARBA" id="ARBA00023295"/>
    </source>
</evidence>
<evidence type="ECO:0000256" key="5">
    <source>
        <dbReference type="ARBA" id="ARBA00022801"/>
    </source>
</evidence>
<dbReference type="InterPro" id="IPR001137">
    <property type="entry name" value="Glyco_hydro_11"/>
</dbReference>
<protein>
    <recommendedName>
        <fullName evidence="3 10">Endo-1,4-beta-xylanase</fullName>
        <ecNumber evidence="3 10">3.2.1.8</ecNumber>
    </recommendedName>
</protein>
<dbReference type="GO" id="GO:0045493">
    <property type="term" value="P:xylan catabolic process"/>
    <property type="evidence" value="ECO:0007669"/>
    <property type="project" value="UniProtKB-UniPathway"/>
</dbReference>
<dbReference type="PANTHER" id="PTHR46828">
    <property type="entry name" value="ENDO-1,4-BETA-XYLANASE A-RELATED"/>
    <property type="match status" value="1"/>
</dbReference>
<keyword evidence="11" id="KW-0732">Signal</keyword>
<keyword evidence="4 10" id="KW-0858">Xylan degradation</keyword>
<evidence type="ECO:0000256" key="10">
    <source>
        <dbReference type="RuleBase" id="RU362015"/>
    </source>
</evidence>
<feature type="domain" description="GH11" evidence="12">
    <location>
        <begin position="39"/>
        <end position="177"/>
    </location>
</feature>
<evidence type="ECO:0000313" key="14">
    <source>
        <dbReference type="Proteomes" id="UP000186015"/>
    </source>
</evidence>
<dbReference type="UniPathway" id="UPA00114"/>
<dbReference type="PROSITE" id="PS51761">
    <property type="entry name" value="GH11_3"/>
    <property type="match status" value="1"/>
</dbReference>
<organism evidence="13 14">
    <name type="scientific">Ruminococcus albus</name>
    <dbReference type="NCBI Taxonomy" id="1264"/>
    <lineage>
        <taxon>Bacteria</taxon>
        <taxon>Bacillati</taxon>
        <taxon>Bacillota</taxon>
        <taxon>Clostridia</taxon>
        <taxon>Eubacteriales</taxon>
        <taxon>Oscillospiraceae</taxon>
        <taxon>Ruminococcus</taxon>
    </lineage>
</organism>
<dbReference type="InterPro" id="IPR018208">
    <property type="entry name" value="GH11_AS_1"/>
</dbReference>
<reference evidence="13 14" key="1">
    <citation type="submission" date="2016-10" db="EMBL/GenBank/DDBJ databases">
        <authorList>
            <person name="de Groot N.N."/>
        </authorList>
    </citation>
    <scope>NUCLEOTIDE SEQUENCE [LARGE SCALE GENOMIC DNA]</scope>
    <source>
        <strain evidence="13 14">KH2T6</strain>
    </source>
</reference>
<keyword evidence="7 10" id="KW-0326">Glycosidase</keyword>
<evidence type="ECO:0000256" key="2">
    <source>
        <dbReference type="ARBA" id="ARBA00004851"/>
    </source>
</evidence>
<dbReference type="AlphaFoldDB" id="A0A1H7NCR8"/>
<keyword evidence="5 10" id="KW-0378">Hydrolase</keyword>
<dbReference type="PRINTS" id="PR00911">
    <property type="entry name" value="GLHYDRLASE11"/>
</dbReference>
<dbReference type="Pfam" id="PF00457">
    <property type="entry name" value="Glyco_hydro_11"/>
    <property type="match status" value="1"/>
</dbReference>
<keyword evidence="6 10" id="KW-0119">Carbohydrate metabolism</keyword>
<proteinExistence type="inferred from homology"/>
<evidence type="ECO:0000256" key="11">
    <source>
        <dbReference type="SAM" id="SignalP"/>
    </source>
</evidence>
<evidence type="ECO:0000256" key="1">
    <source>
        <dbReference type="ARBA" id="ARBA00000681"/>
    </source>
</evidence>
<dbReference type="SUPFAM" id="SSF49899">
    <property type="entry name" value="Concanavalin A-like lectins/glucanases"/>
    <property type="match status" value="1"/>
</dbReference>
<dbReference type="Gene3D" id="2.60.120.180">
    <property type="match status" value="1"/>
</dbReference>
<feature type="chain" id="PRO_5010260256" description="Endo-1,4-beta-xylanase" evidence="11">
    <location>
        <begin position="32"/>
        <end position="177"/>
    </location>
</feature>
<evidence type="ECO:0000256" key="9">
    <source>
        <dbReference type="PROSITE-ProRule" id="PRU01097"/>
    </source>
</evidence>
<accession>A0A1H7NCR8</accession>